<dbReference type="GeneID" id="79836356"/>
<name>A0A5B5VNM3_9BACT</name>
<comment type="caution">
    <text evidence="1">The sequence shown here is derived from an EMBL/GenBank/DDBJ whole genome shotgun (WGS) entry which is preliminary data.</text>
</comment>
<dbReference type="AlphaFoldDB" id="A0A5B5VNM3"/>
<gene>
    <name evidence="1" type="ORF">CE91St16_10850</name>
    <name evidence="2" type="ORF">F2A26_08690</name>
</gene>
<dbReference type="Proteomes" id="UP000324870">
    <property type="component" value="Unassembled WGS sequence"/>
</dbReference>
<sequence length="121" mass="13009">MLERIQYVLFVLLFVLAGSLDGATSQGGACRVQPGLSPQAALHAPVTAQNYFTAAVMLSGDASIEIPAHSSEHKAIVRHRFYARSAAAEAVAQQNSALSDRGARYSKPVDYYIFSLGRILI</sequence>
<reference evidence="2 3" key="1">
    <citation type="journal article" date="2019" name="Nat. Med.">
        <title>A library of human gut bacterial isolates paired with longitudinal multiomics data enables mechanistic microbiome research.</title>
        <authorList>
            <person name="Poyet M."/>
            <person name="Groussin M."/>
            <person name="Gibbons S.M."/>
            <person name="Avila-Pacheco J."/>
            <person name="Jiang X."/>
            <person name="Kearney S.M."/>
            <person name="Perrotta A.R."/>
            <person name="Berdy B."/>
            <person name="Zhao S."/>
            <person name="Lieberman T.D."/>
            <person name="Swanson P.K."/>
            <person name="Smith M."/>
            <person name="Roesemann S."/>
            <person name="Alexander J.E."/>
            <person name="Rich S.A."/>
            <person name="Livny J."/>
            <person name="Vlamakis H."/>
            <person name="Clish C."/>
            <person name="Bullock K."/>
            <person name="Deik A."/>
            <person name="Scott J."/>
            <person name="Pierce K.A."/>
            <person name="Xavier R.J."/>
            <person name="Alm E.J."/>
        </authorList>
    </citation>
    <scope>NUCLEOTIDE SEQUENCE [LARGE SCALE GENOMIC DNA]</scope>
    <source>
        <strain evidence="2 3">BIOML-A1</strain>
    </source>
</reference>
<evidence type="ECO:0000313" key="1">
    <source>
        <dbReference type="EMBL" id="GKI18177.1"/>
    </source>
</evidence>
<organism evidence="1 4">
    <name type="scientific">Alistipes finegoldii</name>
    <dbReference type="NCBI Taxonomy" id="214856"/>
    <lineage>
        <taxon>Bacteria</taxon>
        <taxon>Pseudomonadati</taxon>
        <taxon>Bacteroidota</taxon>
        <taxon>Bacteroidia</taxon>
        <taxon>Bacteroidales</taxon>
        <taxon>Rikenellaceae</taxon>
        <taxon>Alistipes</taxon>
    </lineage>
</organism>
<keyword evidence="3" id="KW-1185">Reference proteome</keyword>
<dbReference type="EMBL" id="BQOL01000001">
    <property type="protein sequence ID" value="GKI18177.1"/>
    <property type="molecule type" value="Genomic_DNA"/>
</dbReference>
<evidence type="ECO:0000313" key="2">
    <source>
        <dbReference type="EMBL" id="KAA3159105.1"/>
    </source>
</evidence>
<protein>
    <submittedName>
        <fullName evidence="1">Uncharacterized protein</fullName>
    </submittedName>
</protein>
<dbReference type="EMBL" id="VVND01000012">
    <property type="protein sequence ID" value="KAA3159105.1"/>
    <property type="molecule type" value="Genomic_DNA"/>
</dbReference>
<dbReference type="RefSeq" id="WP_014774917.1">
    <property type="nucleotide sequence ID" value="NZ_AP025581.1"/>
</dbReference>
<accession>A0A5B5VNM3</accession>
<evidence type="ECO:0000313" key="3">
    <source>
        <dbReference type="Proteomes" id="UP000324870"/>
    </source>
</evidence>
<dbReference type="Proteomes" id="UP001055105">
    <property type="component" value="Unassembled WGS sequence"/>
</dbReference>
<reference evidence="1" key="2">
    <citation type="submission" date="2022-01" db="EMBL/GenBank/DDBJ databases">
        <title>Novel bile acid biosynthetic pathways are enriched in the microbiome of centenarians.</title>
        <authorList>
            <person name="Sato Y."/>
            <person name="Atarashi K."/>
            <person name="Plichta R.D."/>
            <person name="Arai Y."/>
            <person name="Sasajima S."/>
            <person name="Kearney M.S."/>
            <person name="Suda W."/>
            <person name="Takeshita K."/>
            <person name="Sasaki T."/>
            <person name="Okamoto S."/>
            <person name="Skelly N.A."/>
            <person name="Okamura Y."/>
            <person name="Vlamakis H."/>
            <person name="Li Y."/>
            <person name="Tanoue T."/>
            <person name="Takei H."/>
            <person name="Nittono H."/>
            <person name="Narushima S."/>
            <person name="Irie J."/>
            <person name="Itoh H."/>
            <person name="Moriya K."/>
            <person name="Sugiura Y."/>
            <person name="Suematsu M."/>
            <person name="Moritoki N."/>
            <person name="Shibata S."/>
            <person name="Littman R.D."/>
            <person name="Fischbach A.M."/>
            <person name="Uwamino Y."/>
            <person name="Inoue T."/>
            <person name="Honda A."/>
            <person name="Hattori M."/>
            <person name="Murai T."/>
            <person name="Xavier J.R."/>
            <person name="Hirose N."/>
            <person name="Honda K."/>
        </authorList>
    </citation>
    <scope>NUCLEOTIDE SEQUENCE</scope>
    <source>
        <strain evidence="1">CE91-St16</strain>
    </source>
</reference>
<evidence type="ECO:0000313" key="4">
    <source>
        <dbReference type="Proteomes" id="UP001055105"/>
    </source>
</evidence>
<proteinExistence type="predicted"/>